<gene>
    <name evidence="3" type="ORF">G7071_04760</name>
</gene>
<comment type="similarity">
    <text evidence="1">Belongs to the UPF0312 family.</text>
</comment>
<dbReference type="Proteomes" id="UP000502035">
    <property type="component" value="Chromosome"/>
</dbReference>
<accession>A0A6G7YDH2</accession>
<reference evidence="3 4" key="1">
    <citation type="submission" date="2020-03" db="EMBL/GenBank/DDBJ databases">
        <title>Nocardioides sp. nov., isolated from fish.</title>
        <authorList>
            <person name="Hyun D.-W."/>
            <person name="Bae J.-W."/>
        </authorList>
    </citation>
    <scope>NUCLEOTIDE SEQUENCE [LARGE SCALE GENOMIC DNA]</scope>
    <source>
        <strain evidence="3 4">HDW12A</strain>
    </source>
</reference>
<evidence type="ECO:0000313" key="4">
    <source>
        <dbReference type="Proteomes" id="UP000502035"/>
    </source>
</evidence>
<keyword evidence="4" id="KW-1185">Reference proteome</keyword>
<dbReference type="EMBL" id="CP049866">
    <property type="protein sequence ID" value="QIK74843.1"/>
    <property type="molecule type" value="Genomic_DNA"/>
</dbReference>
<dbReference type="Gene3D" id="2.40.128.110">
    <property type="entry name" value="Lipid/polyisoprenoid-binding, YceI-like"/>
    <property type="match status" value="1"/>
</dbReference>
<feature type="domain" description="Lipid/polyisoprenoid-binding YceI-like" evidence="2">
    <location>
        <begin position="16"/>
        <end position="170"/>
    </location>
</feature>
<dbReference type="PANTHER" id="PTHR34406">
    <property type="entry name" value="PROTEIN YCEI"/>
    <property type="match status" value="1"/>
</dbReference>
<dbReference type="KEGG" id="npi:G7071_04760"/>
<evidence type="ECO:0000313" key="3">
    <source>
        <dbReference type="EMBL" id="QIK74843.1"/>
    </source>
</evidence>
<dbReference type="RefSeq" id="WP_166315549.1">
    <property type="nucleotide sequence ID" value="NZ_CP049866.1"/>
</dbReference>
<evidence type="ECO:0000259" key="2">
    <source>
        <dbReference type="SMART" id="SM00867"/>
    </source>
</evidence>
<dbReference type="PANTHER" id="PTHR34406:SF1">
    <property type="entry name" value="PROTEIN YCEI"/>
    <property type="match status" value="1"/>
</dbReference>
<evidence type="ECO:0000256" key="1">
    <source>
        <dbReference type="ARBA" id="ARBA00008812"/>
    </source>
</evidence>
<name>A0A6G7YDH2_9ACTN</name>
<dbReference type="InterPro" id="IPR036761">
    <property type="entry name" value="TTHA0802/YceI-like_sf"/>
</dbReference>
<proteinExistence type="inferred from homology"/>
<dbReference type="Pfam" id="PF04264">
    <property type="entry name" value="YceI"/>
    <property type="match status" value="1"/>
</dbReference>
<dbReference type="InterPro" id="IPR007372">
    <property type="entry name" value="Lipid/polyisoprenoid-bd_YceI"/>
</dbReference>
<dbReference type="AlphaFoldDB" id="A0A6G7YDH2"/>
<dbReference type="SUPFAM" id="SSF101874">
    <property type="entry name" value="YceI-like"/>
    <property type="match status" value="1"/>
</dbReference>
<protein>
    <submittedName>
        <fullName evidence="3">YceI family protein</fullName>
    </submittedName>
</protein>
<organism evidence="3 4">
    <name type="scientific">Nocardioides piscis</name>
    <dbReference type="NCBI Taxonomy" id="2714938"/>
    <lineage>
        <taxon>Bacteria</taxon>
        <taxon>Bacillati</taxon>
        <taxon>Actinomycetota</taxon>
        <taxon>Actinomycetes</taxon>
        <taxon>Propionibacteriales</taxon>
        <taxon>Nocardioidaceae</taxon>
        <taxon>Nocardioides</taxon>
    </lineage>
</organism>
<sequence length="177" mass="19056">MSAEPDLASVAALAGHWAADTTACTATFQVRDKLVTTVRGSFPVTGGSAVVRPDGDIGGSWVELDVAGVATGNARRDRDLHKPTFLHLDDHPVVRVEIERAALASHGWTGGGVVRARGEQAPVDLTVVLLERRADEVRAKVTGKLDRRPLGIRVPSLVIGRFLDLDVELTLRRVDRQ</sequence>
<dbReference type="SMART" id="SM00867">
    <property type="entry name" value="YceI"/>
    <property type="match status" value="1"/>
</dbReference>